<dbReference type="InterPro" id="IPR043857">
    <property type="entry name" value="DUF5819"/>
</dbReference>
<gene>
    <name evidence="2" type="ORF">HD600_001563</name>
</gene>
<dbReference type="Proteomes" id="UP000517712">
    <property type="component" value="Unassembled WGS sequence"/>
</dbReference>
<organism evidence="2 3">
    <name type="scientific">Microbacterium ginsengiterrae</name>
    <dbReference type="NCBI Taxonomy" id="546115"/>
    <lineage>
        <taxon>Bacteria</taxon>
        <taxon>Bacillati</taxon>
        <taxon>Actinomycetota</taxon>
        <taxon>Actinomycetes</taxon>
        <taxon>Micrococcales</taxon>
        <taxon>Microbacteriaceae</taxon>
        <taxon>Microbacterium</taxon>
    </lineage>
</organism>
<accession>A0A7W9FB94</accession>
<evidence type="ECO:0000256" key="1">
    <source>
        <dbReference type="SAM" id="Phobius"/>
    </source>
</evidence>
<name>A0A7W9FB94_9MICO</name>
<feature type="transmembrane region" description="Helical" evidence="1">
    <location>
        <begin position="16"/>
        <end position="37"/>
    </location>
</feature>
<dbReference type="EMBL" id="JACHMU010000001">
    <property type="protein sequence ID" value="MBB5743066.1"/>
    <property type="molecule type" value="Genomic_DNA"/>
</dbReference>
<keyword evidence="1" id="KW-0472">Membrane</keyword>
<dbReference type="RefSeq" id="WP_184282782.1">
    <property type="nucleotide sequence ID" value="NZ_BAAAPG010000001.1"/>
</dbReference>
<evidence type="ECO:0000313" key="3">
    <source>
        <dbReference type="Proteomes" id="UP000517712"/>
    </source>
</evidence>
<proteinExistence type="predicted"/>
<protein>
    <submittedName>
        <fullName evidence="2">Uncharacterized protein</fullName>
    </submittedName>
</protein>
<dbReference type="AlphaFoldDB" id="A0A7W9FB94"/>
<dbReference type="Pfam" id="PF19136">
    <property type="entry name" value="DUF5819"/>
    <property type="match status" value="1"/>
</dbReference>
<sequence>MHSKAAPSAPSRSARVTGVIATIIILVVIAGTALIFAPSGTPLRSAVQTVAFPYFSQNWRVFAPDILKSNRTFEIRAQWRDDSGELVKSGWVSITEIEQRTVKGNLAPSRIEKNSWNASNTYLKRYLALDEAQRERVRDTFIEARDGGFRPIPVEELIADLGEGDGDVVRFLRVDYMLMRYATMYATAGFGEDIERVQWRVITEQPNDFTHRFDDERQFTPTVRTFGWRQSNLSIDPDVLAQYRGVIDRYGAVGTFERAANEAE</sequence>
<evidence type="ECO:0000313" key="2">
    <source>
        <dbReference type="EMBL" id="MBB5743066.1"/>
    </source>
</evidence>
<keyword evidence="1" id="KW-0812">Transmembrane</keyword>
<keyword evidence="1" id="KW-1133">Transmembrane helix</keyword>
<comment type="caution">
    <text evidence="2">The sequence shown here is derived from an EMBL/GenBank/DDBJ whole genome shotgun (WGS) entry which is preliminary data.</text>
</comment>
<reference evidence="2 3" key="1">
    <citation type="submission" date="2020-08" db="EMBL/GenBank/DDBJ databases">
        <title>Sequencing the genomes of 1000 actinobacteria strains.</title>
        <authorList>
            <person name="Klenk H.-P."/>
        </authorList>
    </citation>
    <scope>NUCLEOTIDE SEQUENCE [LARGE SCALE GENOMIC DNA]</scope>
    <source>
        <strain evidence="2 3">DSM 24823</strain>
    </source>
</reference>
<keyword evidence="3" id="KW-1185">Reference proteome</keyword>